<gene>
    <name evidence="1" type="ORF">TNIN_374691</name>
</gene>
<protein>
    <submittedName>
        <fullName evidence="1">Uncharacterized protein</fullName>
    </submittedName>
</protein>
<evidence type="ECO:0000313" key="1">
    <source>
        <dbReference type="EMBL" id="GFY51546.1"/>
    </source>
</evidence>
<keyword evidence="2" id="KW-1185">Reference proteome</keyword>
<dbReference type="Proteomes" id="UP000886998">
    <property type="component" value="Unassembled WGS sequence"/>
</dbReference>
<dbReference type="AlphaFoldDB" id="A0A8X6XEI8"/>
<dbReference type="EMBL" id="BMAV01008177">
    <property type="protein sequence ID" value="GFY51546.1"/>
    <property type="molecule type" value="Genomic_DNA"/>
</dbReference>
<reference evidence="1" key="1">
    <citation type="submission" date="2020-08" db="EMBL/GenBank/DDBJ databases">
        <title>Multicomponent nature underlies the extraordinary mechanical properties of spider dragline silk.</title>
        <authorList>
            <person name="Kono N."/>
            <person name="Nakamura H."/>
            <person name="Mori M."/>
            <person name="Yoshida Y."/>
            <person name="Ohtoshi R."/>
            <person name="Malay A.D."/>
            <person name="Moran D.A.P."/>
            <person name="Tomita M."/>
            <person name="Numata K."/>
            <person name="Arakawa K."/>
        </authorList>
    </citation>
    <scope>NUCLEOTIDE SEQUENCE</scope>
</reference>
<comment type="caution">
    <text evidence="1">The sequence shown here is derived from an EMBL/GenBank/DDBJ whole genome shotgun (WGS) entry which is preliminary data.</text>
</comment>
<evidence type="ECO:0000313" key="2">
    <source>
        <dbReference type="Proteomes" id="UP000886998"/>
    </source>
</evidence>
<feature type="non-terminal residue" evidence="1">
    <location>
        <position position="1"/>
    </location>
</feature>
<accession>A0A8X6XEI8</accession>
<organism evidence="1 2">
    <name type="scientific">Trichonephila inaurata madagascariensis</name>
    <dbReference type="NCBI Taxonomy" id="2747483"/>
    <lineage>
        <taxon>Eukaryota</taxon>
        <taxon>Metazoa</taxon>
        <taxon>Ecdysozoa</taxon>
        <taxon>Arthropoda</taxon>
        <taxon>Chelicerata</taxon>
        <taxon>Arachnida</taxon>
        <taxon>Araneae</taxon>
        <taxon>Araneomorphae</taxon>
        <taxon>Entelegynae</taxon>
        <taxon>Araneoidea</taxon>
        <taxon>Nephilidae</taxon>
        <taxon>Trichonephila</taxon>
        <taxon>Trichonephila inaurata</taxon>
    </lineage>
</organism>
<proteinExistence type="predicted"/>
<sequence>VCSKSIRTQFLQNILFVIIVQTIRILQSSTLPHLYTVTNELSSFRTPPETPGPECCLAHSSWPVEPPLPIRDAFP</sequence>
<name>A0A8X6XEI8_9ARAC</name>